<reference evidence="1 2" key="1">
    <citation type="submission" date="2016-01" db="EMBL/GenBank/DDBJ databases">
        <title>Mycobacterium immunogenum strain CD11_6 genome sequencing and assembly.</title>
        <authorList>
            <person name="Kaur G."/>
            <person name="Nair G.R."/>
            <person name="Mayilraj S."/>
        </authorList>
    </citation>
    <scope>NUCLEOTIDE SEQUENCE [LARGE SCALE GENOMIC DNA]</scope>
    <source>
        <strain evidence="1 2">CD11-6</strain>
    </source>
</reference>
<sequence>MNTLTALLHPGELLHPQRRYRLACEHIALAVEHDRRWNPALTASLQDGARNVTQAVDELRRAAQDECATRAAHAVVEIAVAAIRLAAELPDPLRLSLDQSYAVVRQNAWADLQGDLEEHRRSWASLHEGLGVIDEHEFTLADAATGGDLNRVHLAAIWVAAMCIRYLGELTPEESHRAA</sequence>
<dbReference type="RefSeq" id="WP_064628954.1">
    <property type="nucleotide sequence ID" value="NZ_LQYE01000007.1"/>
</dbReference>
<name>A0A179VCD2_9MYCO</name>
<dbReference type="Proteomes" id="UP000186919">
    <property type="component" value="Unassembled WGS sequence"/>
</dbReference>
<proteinExistence type="predicted"/>
<evidence type="ECO:0000313" key="2">
    <source>
        <dbReference type="Proteomes" id="UP000186919"/>
    </source>
</evidence>
<organism evidence="1 2">
    <name type="scientific">Mycobacteroides immunogenum</name>
    <dbReference type="NCBI Taxonomy" id="83262"/>
    <lineage>
        <taxon>Bacteria</taxon>
        <taxon>Bacillati</taxon>
        <taxon>Actinomycetota</taxon>
        <taxon>Actinomycetes</taxon>
        <taxon>Mycobacteriales</taxon>
        <taxon>Mycobacteriaceae</taxon>
        <taxon>Mycobacteroides</taxon>
    </lineage>
</organism>
<dbReference type="EMBL" id="LQYE01000007">
    <property type="protein sequence ID" value="OAT69394.1"/>
    <property type="molecule type" value="Genomic_DNA"/>
</dbReference>
<gene>
    <name evidence="1" type="ORF">AWB85_21775</name>
</gene>
<accession>A0A179VCD2</accession>
<dbReference type="AlphaFoldDB" id="A0A179VCD2"/>
<evidence type="ECO:0000313" key="1">
    <source>
        <dbReference type="EMBL" id="OAT69394.1"/>
    </source>
</evidence>
<protein>
    <submittedName>
        <fullName evidence="1">Uncharacterized protein</fullName>
    </submittedName>
</protein>
<comment type="caution">
    <text evidence="1">The sequence shown here is derived from an EMBL/GenBank/DDBJ whole genome shotgun (WGS) entry which is preliminary data.</text>
</comment>